<feature type="region of interest" description="Disordered" evidence="1">
    <location>
        <begin position="165"/>
        <end position="223"/>
    </location>
</feature>
<keyword evidence="4" id="KW-1185">Reference proteome</keyword>
<dbReference type="PANTHER" id="PTHR35391">
    <property type="entry name" value="C2H2-TYPE DOMAIN-CONTAINING PROTEIN-RELATED"/>
    <property type="match status" value="1"/>
</dbReference>
<proteinExistence type="predicted"/>
<dbReference type="SMART" id="SM00355">
    <property type="entry name" value="ZnF_C2H2"/>
    <property type="match status" value="3"/>
</dbReference>
<feature type="compositionally biased region" description="Acidic residues" evidence="1">
    <location>
        <begin position="271"/>
        <end position="288"/>
    </location>
</feature>
<feature type="region of interest" description="Disordered" evidence="1">
    <location>
        <begin position="518"/>
        <end position="577"/>
    </location>
</feature>
<feature type="compositionally biased region" description="Polar residues" evidence="1">
    <location>
        <begin position="55"/>
        <end position="69"/>
    </location>
</feature>
<dbReference type="InterPro" id="IPR013087">
    <property type="entry name" value="Znf_C2H2_type"/>
</dbReference>
<dbReference type="STRING" id="1073089.A0A1L9RAA2"/>
<feature type="region of interest" description="Disordered" evidence="1">
    <location>
        <begin position="622"/>
        <end position="710"/>
    </location>
</feature>
<feature type="region of interest" description="Disordered" evidence="1">
    <location>
        <begin position="1"/>
        <end position="85"/>
    </location>
</feature>
<feature type="region of interest" description="Disordered" evidence="1">
    <location>
        <begin position="102"/>
        <end position="121"/>
    </location>
</feature>
<protein>
    <recommendedName>
        <fullName evidence="2">C2H2-type domain-containing protein</fullName>
    </recommendedName>
</protein>
<feature type="compositionally biased region" description="Polar residues" evidence="1">
    <location>
        <begin position="675"/>
        <end position="684"/>
    </location>
</feature>
<feature type="compositionally biased region" description="Basic residues" evidence="1">
    <location>
        <begin position="365"/>
        <end position="379"/>
    </location>
</feature>
<feature type="compositionally biased region" description="Low complexity" evidence="1">
    <location>
        <begin position="419"/>
        <end position="431"/>
    </location>
</feature>
<feature type="compositionally biased region" description="Polar residues" evidence="1">
    <location>
        <begin position="630"/>
        <end position="641"/>
    </location>
</feature>
<feature type="compositionally biased region" description="Polar residues" evidence="1">
    <location>
        <begin position="1"/>
        <end position="25"/>
    </location>
</feature>
<feature type="compositionally biased region" description="Low complexity" evidence="1">
    <location>
        <begin position="199"/>
        <end position="212"/>
    </location>
</feature>
<dbReference type="InterPro" id="IPR058925">
    <property type="entry name" value="zf-C2H2_AcuF"/>
</dbReference>
<feature type="compositionally biased region" description="Basic and acidic residues" evidence="1">
    <location>
        <begin position="527"/>
        <end position="538"/>
    </location>
</feature>
<evidence type="ECO:0000313" key="3">
    <source>
        <dbReference type="EMBL" id="OJJ31840.1"/>
    </source>
</evidence>
<dbReference type="EMBL" id="KV878215">
    <property type="protein sequence ID" value="OJJ31840.1"/>
    <property type="molecule type" value="Genomic_DNA"/>
</dbReference>
<organism evidence="3 4">
    <name type="scientific">Aspergillus wentii DTO 134E9</name>
    <dbReference type="NCBI Taxonomy" id="1073089"/>
    <lineage>
        <taxon>Eukaryota</taxon>
        <taxon>Fungi</taxon>
        <taxon>Dikarya</taxon>
        <taxon>Ascomycota</taxon>
        <taxon>Pezizomycotina</taxon>
        <taxon>Eurotiomycetes</taxon>
        <taxon>Eurotiomycetidae</taxon>
        <taxon>Eurotiales</taxon>
        <taxon>Aspergillaceae</taxon>
        <taxon>Aspergillus</taxon>
        <taxon>Aspergillus subgen. Cremei</taxon>
    </lineage>
</organism>
<evidence type="ECO:0000313" key="4">
    <source>
        <dbReference type="Proteomes" id="UP000184383"/>
    </source>
</evidence>
<feature type="region of interest" description="Disordered" evidence="1">
    <location>
        <begin position="412"/>
        <end position="481"/>
    </location>
</feature>
<dbReference type="GeneID" id="63747169"/>
<evidence type="ECO:0000256" key="1">
    <source>
        <dbReference type="SAM" id="MobiDB-lite"/>
    </source>
</evidence>
<feature type="compositionally biased region" description="Acidic residues" evidence="1">
    <location>
        <begin position="697"/>
        <end position="708"/>
    </location>
</feature>
<reference evidence="4" key="1">
    <citation type="journal article" date="2017" name="Genome Biol.">
        <title>Comparative genomics reveals high biological diversity and specific adaptations in the industrially and medically important fungal genus Aspergillus.</title>
        <authorList>
            <person name="de Vries R.P."/>
            <person name="Riley R."/>
            <person name="Wiebenga A."/>
            <person name="Aguilar-Osorio G."/>
            <person name="Amillis S."/>
            <person name="Uchima C.A."/>
            <person name="Anderluh G."/>
            <person name="Asadollahi M."/>
            <person name="Askin M."/>
            <person name="Barry K."/>
            <person name="Battaglia E."/>
            <person name="Bayram O."/>
            <person name="Benocci T."/>
            <person name="Braus-Stromeyer S.A."/>
            <person name="Caldana C."/>
            <person name="Canovas D."/>
            <person name="Cerqueira G.C."/>
            <person name="Chen F."/>
            <person name="Chen W."/>
            <person name="Choi C."/>
            <person name="Clum A."/>
            <person name="Dos Santos R.A."/>
            <person name="Damasio A.R."/>
            <person name="Diallinas G."/>
            <person name="Emri T."/>
            <person name="Fekete E."/>
            <person name="Flipphi M."/>
            <person name="Freyberg S."/>
            <person name="Gallo A."/>
            <person name="Gournas C."/>
            <person name="Habgood R."/>
            <person name="Hainaut M."/>
            <person name="Harispe M.L."/>
            <person name="Henrissat B."/>
            <person name="Hilden K.S."/>
            <person name="Hope R."/>
            <person name="Hossain A."/>
            <person name="Karabika E."/>
            <person name="Karaffa L."/>
            <person name="Karanyi Z."/>
            <person name="Krasevec N."/>
            <person name="Kuo A."/>
            <person name="Kusch H."/>
            <person name="LaButti K."/>
            <person name="Lagendijk E.L."/>
            <person name="Lapidus A."/>
            <person name="Levasseur A."/>
            <person name="Lindquist E."/>
            <person name="Lipzen A."/>
            <person name="Logrieco A.F."/>
            <person name="MacCabe A."/>
            <person name="Maekelae M.R."/>
            <person name="Malavazi I."/>
            <person name="Melin P."/>
            <person name="Meyer V."/>
            <person name="Mielnichuk N."/>
            <person name="Miskei M."/>
            <person name="Molnar A.P."/>
            <person name="Mule G."/>
            <person name="Ngan C.Y."/>
            <person name="Orejas M."/>
            <person name="Orosz E."/>
            <person name="Ouedraogo J.P."/>
            <person name="Overkamp K.M."/>
            <person name="Park H.-S."/>
            <person name="Perrone G."/>
            <person name="Piumi F."/>
            <person name="Punt P.J."/>
            <person name="Ram A.F."/>
            <person name="Ramon A."/>
            <person name="Rauscher S."/>
            <person name="Record E."/>
            <person name="Riano-Pachon D.M."/>
            <person name="Robert V."/>
            <person name="Roehrig J."/>
            <person name="Ruller R."/>
            <person name="Salamov A."/>
            <person name="Salih N.S."/>
            <person name="Samson R.A."/>
            <person name="Sandor E."/>
            <person name="Sanguinetti M."/>
            <person name="Schuetze T."/>
            <person name="Sepcic K."/>
            <person name="Shelest E."/>
            <person name="Sherlock G."/>
            <person name="Sophianopoulou V."/>
            <person name="Squina F.M."/>
            <person name="Sun H."/>
            <person name="Susca A."/>
            <person name="Todd R.B."/>
            <person name="Tsang A."/>
            <person name="Unkles S.E."/>
            <person name="van de Wiele N."/>
            <person name="van Rossen-Uffink D."/>
            <person name="Oliveira J.V."/>
            <person name="Vesth T.C."/>
            <person name="Visser J."/>
            <person name="Yu J.-H."/>
            <person name="Zhou M."/>
            <person name="Andersen M.R."/>
            <person name="Archer D.B."/>
            <person name="Baker S.E."/>
            <person name="Benoit I."/>
            <person name="Brakhage A.A."/>
            <person name="Braus G.H."/>
            <person name="Fischer R."/>
            <person name="Frisvad J.C."/>
            <person name="Goldman G.H."/>
            <person name="Houbraken J."/>
            <person name="Oakley B."/>
            <person name="Pocsi I."/>
            <person name="Scazzocchio C."/>
            <person name="Seiboth B."/>
            <person name="vanKuyk P.A."/>
            <person name="Wortman J."/>
            <person name="Dyer P.S."/>
            <person name="Grigoriev I.V."/>
        </authorList>
    </citation>
    <scope>NUCLEOTIDE SEQUENCE [LARGE SCALE GENOMIC DNA]</scope>
    <source>
        <strain evidence="4">DTO 134E9</strain>
    </source>
</reference>
<feature type="compositionally biased region" description="Polar residues" evidence="1">
    <location>
        <begin position="548"/>
        <end position="563"/>
    </location>
</feature>
<feature type="compositionally biased region" description="Polar residues" evidence="1">
    <location>
        <begin position="213"/>
        <end position="223"/>
    </location>
</feature>
<feature type="compositionally biased region" description="Polar residues" evidence="1">
    <location>
        <begin position="165"/>
        <end position="198"/>
    </location>
</feature>
<dbReference type="Proteomes" id="UP000184383">
    <property type="component" value="Unassembled WGS sequence"/>
</dbReference>
<accession>A0A1L9RAA2</accession>
<gene>
    <name evidence="3" type="ORF">ASPWEDRAFT_175158</name>
</gene>
<sequence>MSTLSPQFVRTSSPTEMAFQDSNFQDPYLSAPLDPEEASFRSTAIRLTPMRGGDPTQNGMRDLSPSPSDRQGAFPHDHGLNPASLHAGNLNTFNASIPSSNFLSPRESAFSSPSAHTSPDTDYWGSVDMNLNCDQQHSLMVPQNMHTPGSEGFDSIEGAISTQLLSPDASYNPSPSPELTNTMLSVTTGDSRLSSPSFQHHSSGGTQHQQQTPSLITSPMSDNLSANWGAESARAVSPIVKVETYTRGDSPERDSFSRRRPSQSTMHLQVNEDDNDDGDDDNEPDDTGFSDSGHSIARSHDGSWVRDLTTGRAGIDPTSRDDIFVVSPAEMEIQREINEKNEGIRTWSASVSVANSEAGDDTPVHRGRKEHKGNRRRAKSAGDPSLQQDYFNYKYRYDDPTIPGPGILVHESSDEELSESASEWAGSGSESPPVSVIHTTSLEQHQPEDEENLPSQMLRGPPWQDNYDSASPAPKVQPQSSSAAMMEFLRRARDMETLSRAATWGTREADVNSIIGAGGSFENLSINDDHGKKQERRSSLRKFLPKKTASNLKRQLSEISVSHPNGDGVHQDEKASLQRKDSFPHYHGRKLSIGRSPKQSNLSAGGAMIAIASQMAAIGGRDSVRAVSPSKPSGNPWYSQKTRGRSRSEIPRPSSPGLVDLMTSHGGPPVANIAYPTNSTNDQPAQPVRPEPRHDAGDDDDDDDDENVDDKGLVMDFPVLASLPVPTIDGFKTQISQLNPRLQPALLERFANEQLKRYRKLVDGKLNHGRAVSNSNCTAGQYCFAQGGEAKMLAPRASPQDDSAHTQFQIPGQGTVDGNPQALGESTVTAAQFPLGVPLPPVQRLPAEFECPVCFRVKKFQKPSDWTKHIHEDVQPFTCTFAHCSDPKSFKRKADWVRHETERHRKLEWWSCTVPDCHHTCYRKDNFVQHLVREHKLPEPKVKKSKSKNSKDQPDIITPEMQEEANRERGIEILWELVENCRHDTPKNPREEPCRFCGNVCSSWKKLTVHLAKHMEQIAMPVLALVKERDLPVNTLAEFNPAGLNTNAHGTAGLPPYPNGIKHEQEGKLNNNNNMDMTQGPYSNNSHQQPTGLAMFTPTYPPPHLTTTLSSGFISAEPESYNGNAFDEVPEYLDVDLPRSAGGETQFMPLQQNSVTYPPPSQPMSRPRTPNLGVPNQYHLPIPSTEPMIDPQGQFCMSPGAESNYSHPTSIAQTLSYDSSMVTDYTQTCEPHYM</sequence>
<name>A0A1L9RAA2_ASPWE</name>
<evidence type="ECO:0000259" key="2">
    <source>
        <dbReference type="PROSITE" id="PS00028"/>
    </source>
</evidence>
<dbReference type="OrthoDB" id="5315052at2759"/>
<dbReference type="PANTHER" id="PTHR35391:SF3">
    <property type="entry name" value="FINGER DOMAIN PROTEIN, PUTATIVE (AFU_ORTHOLOGUE AFUA_8G04300)-RELATED"/>
    <property type="match status" value="1"/>
</dbReference>
<feature type="compositionally biased region" description="Polar residues" evidence="1">
    <location>
        <begin position="102"/>
        <end position="120"/>
    </location>
</feature>
<feature type="region of interest" description="Disordered" evidence="1">
    <location>
        <begin position="938"/>
        <end position="965"/>
    </location>
</feature>
<dbReference type="RefSeq" id="XP_040685517.1">
    <property type="nucleotide sequence ID" value="XM_040831321.1"/>
</dbReference>
<dbReference type="VEuPathDB" id="FungiDB:ASPWEDRAFT_175158"/>
<dbReference type="AlphaFoldDB" id="A0A1L9RAA2"/>
<dbReference type="PROSITE" id="PS00028">
    <property type="entry name" value="ZINC_FINGER_C2H2_1"/>
    <property type="match status" value="1"/>
</dbReference>
<dbReference type="Pfam" id="PF26082">
    <property type="entry name" value="zf-C2H2_AcuF"/>
    <property type="match status" value="1"/>
</dbReference>
<feature type="compositionally biased region" description="Basic and acidic residues" evidence="1">
    <location>
        <begin position="244"/>
        <end position="257"/>
    </location>
</feature>
<feature type="region of interest" description="Disordered" evidence="1">
    <location>
        <begin position="353"/>
        <end position="385"/>
    </location>
</feature>
<feature type="region of interest" description="Disordered" evidence="1">
    <location>
        <begin position="243"/>
        <end position="302"/>
    </location>
</feature>
<feature type="domain" description="C2H2-type" evidence="2">
    <location>
        <begin position="912"/>
        <end position="935"/>
    </location>
</feature>